<dbReference type="PANTHER" id="PTHR28259:SF1">
    <property type="entry name" value="FLUORIDE EXPORT PROTEIN 1-RELATED"/>
    <property type="match status" value="1"/>
</dbReference>
<name>A0A563DKI4_9FLAO</name>
<evidence type="ECO:0000256" key="6">
    <source>
        <dbReference type="ARBA" id="ARBA00023065"/>
    </source>
</evidence>
<comment type="function">
    <text evidence="11">Fluoride-specific ion channel. Important for reducing fluoride concentration in the cell, thus reducing its toxicity.</text>
</comment>
<evidence type="ECO:0000256" key="1">
    <source>
        <dbReference type="ARBA" id="ARBA00004651"/>
    </source>
</evidence>
<organism evidence="12 13">
    <name type="scientific">Apibacter muscae</name>
    <dbReference type="NCBI Taxonomy" id="2509004"/>
    <lineage>
        <taxon>Bacteria</taxon>
        <taxon>Pseudomonadati</taxon>
        <taxon>Bacteroidota</taxon>
        <taxon>Flavobacteriia</taxon>
        <taxon>Flavobacteriales</taxon>
        <taxon>Weeksellaceae</taxon>
        <taxon>Apibacter</taxon>
    </lineage>
</organism>
<dbReference type="PANTHER" id="PTHR28259">
    <property type="entry name" value="FLUORIDE EXPORT PROTEIN 1-RELATED"/>
    <property type="match status" value="1"/>
</dbReference>
<dbReference type="AlphaFoldDB" id="A0A563DKI4"/>
<comment type="similarity">
    <text evidence="9 11">Belongs to the fluoride channel Fluc/FEX (TC 1.A.43) family.</text>
</comment>
<evidence type="ECO:0000256" key="3">
    <source>
        <dbReference type="ARBA" id="ARBA00022519"/>
    </source>
</evidence>
<evidence type="ECO:0000256" key="9">
    <source>
        <dbReference type="ARBA" id="ARBA00035120"/>
    </source>
</evidence>
<dbReference type="Proteomes" id="UP000319499">
    <property type="component" value="Unassembled WGS sequence"/>
</dbReference>
<dbReference type="GO" id="GO:0046872">
    <property type="term" value="F:metal ion binding"/>
    <property type="evidence" value="ECO:0007669"/>
    <property type="project" value="UniProtKB-KW"/>
</dbReference>
<dbReference type="GO" id="GO:0005886">
    <property type="term" value="C:plasma membrane"/>
    <property type="evidence" value="ECO:0007669"/>
    <property type="project" value="UniProtKB-SubCell"/>
</dbReference>
<dbReference type="HAMAP" id="MF_00454">
    <property type="entry name" value="FluC"/>
    <property type="match status" value="1"/>
</dbReference>
<keyword evidence="2 11" id="KW-1003">Cell membrane</keyword>
<keyword evidence="3" id="KW-0997">Cell inner membrane</keyword>
<comment type="activity regulation">
    <text evidence="11">Na(+) is not transported, but it plays an essential structural role and its presence is essential for fluoride channel function.</text>
</comment>
<feature type="transmembrane region" description="Helical" evidence="11">
    <location>
        <begin position="60"/>
        <end position="79"/>
    </location>
</feature>
<dbReference type="RefSeq" id="WP_146261345.1">
    <property type="nucleotide sequence ID" value="NZ_SELG01000027.1"/>
</dbReference>
<keyword evidence="7 11" id="KW-0472">Membrane</keyword>
<protein>
    <recommendedName>
        <fullName evidence="11">Fluoride-specific ion channel FluC</fullName>
    </recommendedName>
</protein>
<feature type="transmembrane region" description="Helical" evidence="11">
    <location>
        <begin position="91"/>
        <end position="116"/>
    </location>
</feature>
<evidence type="ECO:0000256" key="2">
    <source>
        <dbReference type="ARBA" id="ARBA00022475"/>
    </source>
</evidence>
<evidence type="ECO:0000256" key="4">
    <source>
        <dbReference type="ARBA" id="ARBA00022692"/>
    </source>
</evidence>
<comment type="subcellular location">
    <subcellularLocation>
        <location evidence="1 11">Cell membrane</location>
        <topology evidence="1 11">Multi-pass membrane protein</topology>
    </subcellularLocation>
</comment>
<dbReference type="NCBIfam" id="TIGR00494">
    <property type="entry name" value="crcB"/>
    <property type="match status" value="1"/>
</dbReference>
<keyword evidence="6 11" id="KW-0406">Ion transport</keyword>
<evidence type="ECO:0000313" key="13">
    <source>
        <dbReference type="Proteomes" id="UP000319499"/>
    </source>
</evidence>
<proteinExistence type="inferred from homology"/>
<evidence type="ECO:0000313" key="12">
    <source>
        <dbReference type="EMBL" id="TWP30690.1"/>
    </source>
</evidence>
<dbReference type="EMBL" id="SELH01000011">
    <property type="protein sequence ID" value="TWP30690.1"/>
    <property type="molecule type" value="Genomic_DNA"/>
</dbReference>
<evidence type="ECO:0000256" key="10">
    <source>
        <dbReference type="ARBA" id="ARBA00035585"/>
    </source>
</evidence>
<feature type="binding site" evidence="11">
    <location>
        <position position="74"/>
    </location>
    <ligand>
        <name>Na(+)</name>
        <dbReference type="ChEBI" id="CHEBI:29101"/>
        <note>structural</note>
    </ligand>
</feature>
<keyword evidence="8 11" id="KW-0407">Ion channel</keyword>
<dbReference type="Pfam" id="PF02537">
    <property type="entry name" value="CRCB"/>
    <property type="match status" value="1"/>
</dbReference>
<reference evidence="12 13" key="1">
    <citation type="submission" date="2019-02" db="EMBL/GenBank/DDBJ databases">
        <title>Apibacter muscae sp. nov.: a novel member of the house fly microbiota.</title>
        <authorList>
            <person name="Park R."/>
        </authorList>
    </citation>
    <scope>NUCLEOTIDE SEQUENCE [LARGE SCALE GENOMIC DNA]</scope>
    <source>
        <strain evidence="12 13">AL1</strain>
    </source>
</reference>
<evidence type="ECO:0000256" key="8">
    <source>
        <dbReference type="ARBA" id="ARBA00023303"/>
    </source>
</evidence>
<keyword evidence="11" id="KW-0915">Sodium</keyword>
<feature type="binding site" evidence="11">
    <location>
        <position position="71"/>
    </location>
    <ligand>
        <name>Na(+)</name>
        <dbReference type="ChEBI" id="CHEBI:29101"/>
        <note>structural</note>
    </ligand>
</feature>
<keyword evidence="11" id="KW-0813">Transport</keyword>
<comment type="catalytic activity">
    <reaction evidence="10">
        <text>fluoride(in) = fluoride(out)</text>
        <dbReference type="Rhea" id="RHEA:76159"/>
        <dbReference type="ChEBI" id="CHEBI:17051"/>
    </reaction>
    <physiologicalReaction direction="left-to-right" evidence="10">
        <dbReference type="Rhea" id="RHEA:76160"/>
    </physiologicalReaction>
</comment>
<keyword evidence="4 11" id="KW-0812">Transmembrane</keyword>
<feature type="transmembrane region" description="Helical" evidence="11">
    <location>
        <begin position="33"/>
        <end position="53"/>
    </location>
</feature>
<keyword evidence="11" id="KW-0479">Metal-binding</keyword>
<gene>
    <name evidence="11 12" type="primary">crcB</name>
    <name evidence="11" type="synonym">fluC</name>
    <name evidence="12" type="ORF">ETU09_01425</name>
</gene>
<comment type="caution">
    <text evidence="12">The sequence shown here is derived from an EMBL/GenBank/DDBJ whole genome shotgun (WGS) entry which is preliminary data.</text>
</comment>
<evidence type="ECO:0000256" key="5">
    <source>
        <dbReference type="ARBA" id="ARBA00022989"/>
    </source>
</evidence>
<keyword evidence="5 11" id="KW-1133">Transmembrane helix</keyword>
<keyword evidence="13" id="KW-1185">Reference proteome</keyword>
<dbReference type="InterPro" id="IPR003691">
    <property type="entry name" value="FluC"/>
</dbReference>
<dbReference type="OrthoDB" id="9815830at2"/>
<accession>A0A563DKI4</accession>
<dbReference type="GO" id="GO:0140114">
    <property type="term" value="P:cellular detoxification of fluoride"/>
    <property type="evidence" value="ECO:0007669"/>
    <property type="project" value="UniProtKB-UniRule"/>
</dbReference>
<sequence>MKKILLVFIGGGFGSLCRHSISLLSATSNPPLFPFATFVANLLGCFIIGLLAGKVNLKNNLNLLLVTGFCGGFTTFSTFSKETFFLIKEGYISIAFLYLTISFLAGITLVWLGFLISRKTSKD</sequence>
<evidence type="ECO:0000256" key="7">
    <source>
        <dbReference type="ARBA" id="ARBA00023136"/>
    </source>
</evidence>
<dbReference type="GO" id="GO:0062054">
    <property type="term" value="F:fluoride channel activity"/>
    <property type="evidence" value="ECO:0007669"/>
    <property type="project" value="UniProtKB-UniRule"/>
</dbReference>
<evidence type="ECO:0000256" key="11">
    <source>
        <dbReference type="HAMAP-Rule" id="MF_00454"/>
    </source>
</evidence>